<gene>
    <name evidence="5" type="ORF">SAMN04489806_0061</name>
</gene>
<dbReference type="STRING" id="640635.SAMN04489806_0061"/>
<name>A0A1H4IMS4_9MICO</name>
<dbReference type="EC" id="2.7.7.7" evidence="1"/>
<proteinExistence type="predicted"/>
<dbReference type="Proteomes" id="UP000199183">
    <property type="component" value="Unassembled WGS sequence"/>
</dbReference>
<feature type="domain" description="DNA-directed DNA polymerase family A palm" evidence="4">
    <location>
        <begin position="306"/>
        <end position="511"/>
    </location>
</feature>
<dbReference type="CDD" id="cd06444">
    <property type="entry name" value="DNA_pol_A"/>
    <property type="match status" value="1"/>
</dbReference>
<organism evidence="5 6">
    <name type="scientific">Paramicrobacterium humi</name>
    <dbReference type="NCBI Taxonomy" id="640635"/>
    <lineage>
        <taxon>Bacteria</taxon>
        <taxon>Bacillati</taxon>
        <taxon>Actinomycetota</taxon>
        <taxon>Actinomycetes</taxon>
        <taxon>Micrococcales</taxon>
        <taxon>Microbacteriaceae</taxon>
        <taxon>Paramicrobacterium</taxon>
    </lineage>
</organism>
<protein>
    <recommendedName>
        <fullName evidence="1">DNA-directed DNA polymerase</fullName>
        <ecNumber evidence="1">2.7.7.7</ecNumber>
    </recommendedName>
</protein>
<dbReference type="InterPro" id="IPR043502">
    <property type="entry name" value="DNA/RNA_pol_sf"/>
</dbReference>
<dbReference type="SUPFAM" id="SSF56672">
    <property type="entry name" value="DNA/RNA polymerases"/>
    <property type="match status" value="1"/>
</dbReference>
<dbReference type="PANTHER" id="PTHR10133">
    <property type="entry name" value="DNA POLYMERASE I"/>
    <property type="match status" value="1"/>
</dbReference>
<comment type="catalytic activity">
    <reaction evidence="3">
        <text>DNA(n) + a 2'-deoxyribonucleoside 5'-triphosphate = DNA(n+1) + diphosphate</text>
        <dbReference type="Rhea" id="RHEA:22508"/>
        <dbReference type="Rhea" id="RHEA-COMP:17339"/>
        <dbReference type="Rhea" id="RHEA-COMP:17340"/>
        <dbReference type="ChEBI" id="CHEBI:33019"/>
        <dbReference type="ChEBI" id="CHEBI:61560"/>
        <dbReference type="ChEBI" id="CHEBI:173112"/>
        <dbReference type="EC" id="2.7.7.7"/>
    </reaction>
</comment>
<keyword evidence="6" id="KW-1185">Reference proteome</keyword>
<dbReference type="InterPro" id="IPR001098">
    <property type="entry name" value="DNA-dir_DNA_pol_A_palm_dom"/>
</dbReference>
<dbReference type="OrthoDB" id="4414061at2"/>
<sequence length="553" mass="59949">MHIVLDHAAAGPAVRLTITDDAGRPSDDRTVAVDELPATVAALEEEHPRWVFARTAEWYPRLLASGIRFAKSHDLSLCRTILRRSTGTAGTALHGAPRDGWDEPVVAPAAADVGLFEWDERPAVRLDPVAELQRQLETVAASSSPGRLSRLLAAESCGAMIACEIRADGLPWRRDVHERLLSEALGPRPRFGGRPAKLERLVEQVREKLAAPRLNPDSQPELLRALRNAGVTVNSTSKWALREIEHPAIAPLLEYKSLSRLLSANGWAWLDEWVHEGRFRPEYVVAGVVTGRWASSGGGALQLPAQVRPAVVADEGWTFIVADAAQLEPRIVAAMAGDRAMARAGQGADLYQGLVDAGTVDTRKHAKVAMLGALYGATTGESARLMPRLVRAYPRATGLVEAAARAGERGDQVTTWLGRSSPLPAEEWRAFQRVSAQPDATAAQERAARAQARDWGRFTRNFVAQGTAAEWALCWLAELRHRLNALPDSDGRPHLVYFLHDEVVVHSPLALADQVARAVQDAADAAGRGLFGDFPIDFPLGVAITSCYADAKP</sequence>
<evidence type="ECO:0000313" key="6">
    <source>
        <dbReference type="Proteomes" id="UP000199183"/>
    </source>
</evidence>
<evidence type="ECO:0000256" key="3">
    <source>
        <dbReference type="ARBA" id="ARBA00049244"/>
    </source>
</evidence>
<accession>A0A1H4IMS4</accession>
<dbReference type="EMBL" id="FNRY01000001">
    <property type="protein sequence ID" value="SEB35361.1"/>
    <property type="molecule type" value="Genomic_DNA"/>
</dbReference>
<dbReference type="InterPro" id="IPR002298">
    <property type="entry name" value="DNA_polymerase_A"/>
</dbReference>
<dbReference type="GO" id="GO:0006302">
    <property type="term" value="P:double-strand break repair"/>
    <property type="evidence" value="ECO:0007669"/>
    <property type="project" value="TreeGrafter"/>
</dbReference>
<evidence type="ECO:0000259" key="4">
    <source>
        <dbReference type="SMART" id="SM00482"/>
    </source>
</evidence>
<dbReference type="NCBIfam" id="NF011538">
    <property type="entry name" value="PRK14975.1-1"/>
    <property type="match status" value="1"/>
</dbReference>
<dbReference type="AlphaFoldDB" id="A0A1H4IMS4"/>
<evidence type="ECO:0000256" key="1">
    <source>
        <dbReference type="ARBA" id="ARBA00012417"/>
    </source>
</evidence>
<dbReference type="GO" id="GO:0003677">
    <property type="term" value="F:DNA binding"/>
    <property type="evidence" value="ECO:0007669"/>
    <property type="project" value="InterPro"/>
</dbReference>
<dbReference type="GO" id="GO:0006261">
    <property type="term" value="P:DNA-templated DNA replication"/>
    <property type="evidence" value="ECO:0007669"/>
    <property type="project" value="InterPro"/>
</dbReference>
<dbReference type="PANTHER" id="PTHR10133:SF27">
    <property type="entry name" value="DNA POLYMERASE NU"/>
    <property type="match status" value="1"/>
</dbReference>
<dbReference type="SMART" id="SM00482">
    <property type="entry name" value="POLAc"/>
    <property type="match status" value="1"/>
</dbReference>
<dbReference type="Gene3D" id="3.30.70.370">
    <property type="match status" value="1"/>
</dbReference>
<dbReference type="RefSeq" id="WP_091178722.1">
    <property type="nucleotide sequence ID" value="NZ_FNRY01000001.1"/>
</dbReference>
<dbReference type="Pfam" id="PF00476">
    <property type="entry name" value="DNA_pol_A"/>
    <property type="match status" value="1"/>
</dbReference>
<evidence type="ECO:0000313" key="5">
    <source>
        <dbReference type="EMBL" id="SEB35361.1"/>
    </source>
</evidence>
<dbReference type="GO" id="GO:0003887">
    <property type="term" value="F:DNA-directed DNA polymerase activity"/>
    <property type="evidence" value="ECO:0007669"/>
    <property type="project" value="UniProtKB-EC"/>
</dbReference>
<reference evidence="5 6" key="1">
    <citation type="submission" date="2016-10" db="EMBL/GenBank/DDBJ databases">
        <authorList>
            <person name="de Groot N.N."/>
        </authorList>
    </citation>
    <scope>NUCLEOTIDE SEQUENCE [LARGE SCALE GENOMIC DNA]</scope>
    <source>
        <strain evidence="5 6">DSM 21799</strain>
    </source>
</reference>
<dbReference type="Gene3D" id="1.10.150.20">
    <property type="entry name" value="5' to 3' exonuclease, C-terminal subdomain"/>
    <property type="match status" value="1"/>
</dbReference>
<keyword evidence="2" id="KW-0235">DNA replication</keyword>
<evidence type="ECO:0000256" key="2">
    <source>
        <dbReference type="ARBA" id="ARBA00022705"/>
    </source>
</evidence>